<reference evidence="2" key="1">
    <citation type="journal article" date="2014" name="Soil Biol. Biochem.">
        <title>Structure and function of bacterial communities in ageing soils: Insights from the Mendocino ecological staircase.</title>
        <authorList>
            <person name="Uroz S."/>
            <person name="Tech J.J."/>
            <person name="Sawaya N.A."/>
            <person name="Frey-Klett P."/>
            <person name="Leveau J.H.J."/>
        </authorList>
    </citation>
    <scope>NUCLEOTIDE SEQUENCE [LARGE SCALE GENOMIC DNA]</scope>
    <source>
        <strain evidence="2">Cal35</strain>
    </source>
</reference>
<protein>
    <submittedName>
        <fullName evidence="1">Uncharacterized protein</fullName>
    </submittedName>
</protein>
<evidence type="ECO:0000313" key="1">
    <source>
        <dbReference type="EMBL" id="AIY39665.1"/>
    </source>
</evidence>
<dbReference type="AlphaFoldDB" id="A0A0A1F792"/>
<organism evidence="1 2">
    <name type="scientific">Collimonas arenae</name>
    <dbReference type="NCBI Taxonomy" id="279058"/>
    <lineage>
        <taxon>Bacteria</taxon>
        <taxon>Pseudomonadati</taxon>
        <taxon>Pseudomonadota</taxon>
        <taxon>Betaproteobacteria</taxon>
        <taxon>Burkholderiales</taxon>
        <taxon>Oxalobacteraceae</taxon>
        <taxon>Collimonas</taxon>
    </lineage>
</organism>
<accession>A0A0A1F792</accession>
<dbReference type="EMBL" id="CP009962">
    <property type="protein sequence ID" value="AIY39665.1"/>
    <property type="molecule type" value="Genomic_DNA"/>
</dbReference>
<name>A0A0A1F792_9BURK</name>
<evidence type="ECO:0000313" key="2">
    <source>
        <dbReference type="Proteomes" id="UP000030302"/>
    </source>
</evidence>
<sequence length="149" mass="16118">MPRGGGRPSTSAAGDIRNLEPARITRQVLYPASVANAAEIADQDFNQLAAALAQPAQAVDRALAPLIDFLGPLLTIASPAWSGDPVPRMRDLQKILVAHSLTLDRAERDPCLAAISVVEQAVTLRLRLQQLRMSELDMLDSGSDLKERR</sequence>
<dbReference type="Proteomes" id="UP000030302">
    <property type="component" value="Chromosome"/>
</dbReference>
<keyword evidence="2" id="KW-1185">Reference proteome</keyword>
<dbReference type="HOGENOM" id="CLU_1746491_0_0_4"/>
<dbReference type="STRING" id="279058.LT85_0505"/>
<proteinExistence type="predicted"/>
<dbReference type="KEGG" id="care:LT85_0505"/>
<gene>
    <name evidence="1" type="ORF">LT85_0505</name>
</gene>